<proteinExistence type="predicted"/>
<dbReference type="Proteomes" id="UP001301924">
    <property type="component" value="Segment"/>
</dbReference>
<reference evidence="2" key="1">
    <citation type="journal article" date="2024" name="Viruses">
        <title>New Genera and Species of Caulobacter and Brevundimonas Bacteriophages Provide Insights into Phage Genome Evolution.</title>
        <authorList>
            <person name="Ely B."/>
            <person name="Hils M."/>
            <person name="Clarke A."/>
            <person name="Albert M."/>
            <person name="Holness N."/>
            <person name="Lenski J."/>
            <person name="Mohammadi T."/>
        </authorList>
    </citation>
    <scope>NUCLEOTIDE SEQUENCE [LARGE SCALE GENOMIC DNA]</scope>
</reference>
<evidence type="ECO:0000313" key="1">
    <source>
        <dbReference type="EMBL" id="WNV48145.1"/>
    </source>
</evidence>
<evidence type="ECO:0000313" key="2">
    <source>
        <dbReference type="Proteomes" id="UP001301924"/>
    </source>
</evidence>
<name>A0AA96Q0Y4_9CAUD</name>
<sequence>MSFYTVVEPGTYAYNKWYADNGHEHMAKVIEDQFSDLSSGSFADALYHSRWAAYCAAEKMAKAWNDEVDSYQLAYIGHWRSVKIMDPMVLVCDSMNAKVRYEIRALHKRHTILPIHTAPWFDHHWFNEAVRVGCPEVDKEKRGNVLVYANVADMLRLKRTSMKAGRWIAMVGRGHISKRDVEWVARAFTLDEAPLPPGYENLRFGLAEGEQAAIDVYAGDVYSCMQKDDEVAQWGTGDFRVAYCYDEDDKLIARAVVSLKVMKWMTIYGGTTPARTCLEQWLIKQGFKAVGYGQSDGWGGSRCRLVSWQGMWKTPYIDRGSVYYDHNTFECVFDPEDYDGLKQDWPKAEEYICTVPDLRPVAGPPTPYWVKYVLAAEAKAEAADQRLVSSQEMERYYQQRYREANDQNLSLSAQLNEVRRELDNALYGARGYTPREIDRNAPTVRVEVETQRGVWSMFTIPRRLWDRCGRQRRYPLRDFAPLRSQAERMGIDLMSGRESLTERVEADYLSPTVRTTYTRPNLQQLTREVGNTLSAAAARNMADTLMRQYTAMDARLAQAMVTGTRTPLAYIDDVA</sequence>
<dbReference type="EMBL" id="OR260090">
    <property type="protein sequence ID" value="WNV48145.1"/>
    <property type="molecule type" value="Genomic_DNA"/>
</dbReference>
<gene>
    <name evidence="1" type="ORF">Ql52_gp009</name>
</gene>
<keyword evidence="2" id="KW-1185">Reference proteome</keyword>
<organism evidence="1 2">
    <name type="scientific">Caulobacter phage Quill_5.2</name>
    <dbReference type="NCBI Taxonomy" id="3075108"/>
    <lineage>
        <taxon>Viruses</taxon>
        <taxon>Duplodnaviria</taxon>
        <taxon>Heunggongvirae</taxon>
        <taxon>Uroviricota</taxon>
        <taxon>Caudoviricetes</taxon>
        <taxon>Autographivirales</taxon>
        <taxon>Autonotataviridae</taxon>
        <taxon>Lullwatervirus</taxon>
        <taxon>Lullwatervirus quill52</taxon>
    </lineage>
</organism>
<protein>
    <submittedName>
        <fullName evidence="1">Uncharacterized protein</fullName>
    </submittedName>
</protein>
<accession>A0AA96Q0Y4</accession>